<dbReference type="Pfam" id="PF17207">
    <property type="entry name" value="MCM_OB"/>
    <property type="match status" value="1"/>
</dbReference>
<dbReference type="InterPro" id="IPR001208">
    <property type="entry name" value="MCM_dom"/>
</dbReference>
<dbReference type="SUPFAM" id="SSF50249">
    <property type="entry name" value="Nucleic acid-binding proteins"/>
    <property type="match status" value="1"/>
</dbReference>
<name>A0A0Y9V9B1_PLABE</name>
<keyword evidence="10" id="KW-0234">DNA repair</keyword>
<accession>A0A0Y9V9B1</accession>
<dbReference type="PROSITE" id="PS00847">
    <property type="entry name" value="MCM_1"/>
    <property type="match status" value="1"/>
</dbReference>
<dbReference type="InterPro" id="IPR003593">
    <property type="entry name" value="AAA+_ATPase"/>
</dbReference>
<evidence type="ECO:0000256" key="4">
    <source>
        <dbReference type="ARBA" id="ARBA00022741"/>
    </source>
</evidence>
<dbReference type="SMART" id="SM00382">
    <property type="entry name" value="AAA"/>
    <property type="match status" value="1"/>
</dbReference>
<comment type="subcellular location">
    <subcellularLocation>
        <location evidence="1">Nucleus</location>
    </subcellularLocation>
</comment>
<keyword evidence="5" id="KW-0227">DNA damage</keyword>
<dbReference type="InterPro" id="IPR031327">
    <property type="entry name" value="MCM"/>
</dbReference>
<evidence type="ECO:0000313" key="16">
    <source>
        <dbReference type="EMBL" id="CXI17432.1"/>
    </source>
</evidence>
<protein>
    <recommendedName>
        <fullName evidence="3">DNA helicase</fullName>
        <ecNumber evidence="3">3.6.4.12</ecNumber>
    </recommendedName>
    <alternativeName>
        <fullName evidence="12">Minichromosome maintenance 8</fullName>
    </alternativeName>
</protein>
<evidence type="ECO:0000313" key="17">
    <source>
        <dbReference type="EMBL" id="SCM19701.1"/>
    </source>
</evidence>
<dbReference type="VEuPathDB" id="PlasmoDB:PBANKA_0609800"/>
<evidence type="ECO:0000256" key="1">
    <source>
        <dbReference type="ARBA" id="ARBA00004123"/>
    </source>
</evidence>
<dbReference type="GO" id="GO:0003697">
    <property type="term" value="F:single-stranded DNA binding"/>
    <property type="evidence" value="ECO:0007669"/>
    <property type="project" value="TreeGrafter"/>
</dbReference>
<evidence type="ECO:0000313" key="19">
    <source>
        <dbReference type="EMBL" id="SCO59085.1"/>
    </source>
</evidence>
<dbReference type="GO" id="GO:0042555">
    <property type="term" value="C:MCM complex"/>
    <property type="evidence" value="ECO:0007669"/>
    <property type="project" value="TreeGrafter"/>
</dbReference>
<dbReference type="GO" id="GO:0005634">
    <property type="term" value="C:nucleus"/>
    <property type="evidence" value="ECO:0007669"/>
    <property type="project" value="UniProtKB-SubCell"/>
</dbReference>
<evidence type="ECO:0000256" key="5">
    <source>
        <dbReference type="ARBA" id="ARBA00022763"/>
    </source>
</evidence>
<dbReference type="Pfam" id="PF17855">
    <property type="entry name" value="MCM_lid"/>
    <property type="match status" value="1"/>
</dbReference>
<dbReference type="InterPro" id="IPR041562">
    <property type="entry name" value="MCM_lid"/>
</dbReference>
<sequence length="1019" mass="118633">MDKIVQLYFNKLELNDEVKKLILSWVTFFNKNWEYLFNIDKDVILNLEFFLDNKKIINKNAPPNNEIFLHELQKNPEIVLKFMKVAIHLLLYHGLGLNEIEKDPIFKEKIISHKKQKNMSETEKRINDHVENNIFYKENDSEIRIFIRNEEIEKVKSNNILLNDLKYDRYKDSEIFRTYFFSTQITIYLYNWNKVNKFKNLKSEKVNQLVCLRGSILRVSPVQLLITKIDFICEKCKYIFKIEFIDGKFEIPKKCLIKNCDSKNFAPIRESAKSIEYQKIILKENKKNISNIYETDNTTNIKNLLITLEVSKFFVNTCLPGSYVEVLGILKVISHINNYLINGKNSIFNMYIDCISIFSLSSKKYYNNNTFNIQKIKKEKKKIYSTLLWQSYIDNVNKKLSEISIEKDVLEKPSDKNKSNNNLTFQNDNCSTNLRSINEKGLHINQCYEEINIDDKECKIEKKSDNFFRNEENTQINNIFCGNENIPKNNATLNSLNMYGDFLDIFYINNNYVTNDYINKATKSINKENESHHNNLTNPLIDFDKNTLNFIKDFEKYKNNKFYLLVSSFCPRVVMNYYIKAGLLLSLLGGKTIYDQFGEIKRRGNIHLLLIGDPGLGKSRILQYISNIIEKSLFICSTSTSINGLTASAVKDSTNNEYSLEGGALVLSDKGVCCIDELDKISLKDQQSFLECMESQCINISKAGIVCNLKTRCTIIAASNPKEGKYNYNKTIFDNIKIPLPLLSRFDMVFLLTDKISEEKDISISNYLITSTNDTRKNSYLYDQNEKNNFENIRCNDDSAFIEKDENFDESIFFDFQYNLTNKCKQIDESNYLPIELLGIFVKYCRKSLFPILSNEAKQYIKKFYIHLRNASIAHNNISIPITIRQLESLIRLCQARARADLSNVVTLEHAKEVVVIYQKTIFYPLSLKMMDFKEKKTNKASRGKSAKALSALFKKDIIQIAQISGNKINNKDLQSLAQSIIQSAESNISGDVLIHIINEEGFILYKGNHWEVDRFYLK</sequence>
<dbReference type="SUPFAM" id="SSF52540">
    <property type="entry name" value="P-loop containing nucleoside triphosphate hydrolases"/>
    <property type="match status" value="1"/>
</dbReference>
<keyword evidence="9 14" id="KW-0238">DNA-binding</keyword>
<evidence type="ECO:0000313" key="22">
    <source>
        <dbReference type="Proteomes" id="UP000219860"/>
    </source>
</evidence>
<keyword evidence="4 14" id="KW-0547">Nucleotide-binding</keyword>
<comment type="catalytic activity">
    <reaction evidence="13">
        <text>ATP + H2O = ADP + phosphate + H(+)</text>
        <dbReference type="Rhea" id="RHEA:13065"/>
        <dbReference type="ChEBI" id="CHEBI:15377"/>
        <dbReference type="ChEBI" id="CHEBI:15378"/>
        <dbReference type="ChEBI" id="CHEBI:30616"/>
        <dbReference type="ChEBI" id="CHEBI:43474"/>
        <dbReference type="ChEBI" id="CHEBI:456216"/>
        <dbReference type="EC" id="3.6.4.12"/>
    </reaction>
</comment>
<dbReference type="EMBL" id="LT160026">
    <property type="protein sequence ID" value="CXI17432.1"/>
    <property type="molecule type" value="Genomic_DNA"/>
</dbReference>
<evidence type="ECO:0000313" key="25">
    <source>
        <dbReference type="Proteomes" id="UP000516480"/>
    </source>
</evidence>
<dbReference type="AlphaFoldDB" id="A0A0Y9V9B1"/>
<evidence type="ECO:0000256" key="2">
    <source>
        <dbReference type="ARBA" id="ARBA00008010"/>
    </source>
</evidence>
<dbReference type="Gene3D" id="2.20.28.10">
    <property type="match status" value="1"/>
</dbReference>
<dbReference type="Proteomes" id="UP000516480">
    <property type="component" value="Chromosome 6"/>
</dbReference>
<dbReference type="GO" id="GO:0016787">
    <property type="term" value="F:hydrolase activity"/>
    <property type="evidence" value="ECO:0007669"/>
    <property type="project" value="UniProtKB-KW"/>
</dbReference>
<evidence type="ECO:0000256" key="8">
    <source>
        <dbReference type="ARBA" id="ARBA00022840"/>
    </source>
</evidence>
<keyword evidence="11" id="KW-0539">Nucleus</keyword>
<evidence type="ECO:0000256" key="9">
    <source>
        <dbReference type="ARBA" id="ARBA00023125"/>
    </source>
</evidence>
<keyword evidence="7 16" id="KW-0347">Helicase</keyword>
<dbReference type="Gene3D" id="3.40.50.300">
    <property type="entry name" value="P-loop containing nucleotide triphosphate hydrolases"/>
    <property type="match status" value="1"/>
</dbReference>
<evidence type="ECO:0000256" key="3">
    <source>
        <dbReference type="ARBA" id="ARBA00012551"/>
    </source>
</evidence>
<dbReference type="InterPro" id="IPR027417">
    <property type="entry name" value="P-loop_NTPase"/>
</dbReference>
<proteinExistence type="inferred from homology"/>
<dbReference type="PANTHER" id="PTHR11630:SF47">
    <property type="entry name" value="DNA HELICASE MCM8"/>
    <property type="match status" value="1"/>
</dbReference>
<dbReference type="PRINTS" id="PR01657">
    <property type="entry name" value="MCMFAMILY"/>
</dbReference>
<reference evidence="16 21" key="1">
    <citation type="submission" date="2016-02" db="EMBL/GenBank/DDBJ databases">
        <authorList>
            <consortium name="Pathogen Informatics"/>
        </authorList>
    </citation>
    <scope>NUCLEOTIDE SEQUENCE [LARGE SCALE GENOMIC DNA]</scope>
    <source>
        <strain evidence="16 21">K173</strain>
        <strain evidence="17 25">NK65 ny</strain>
        <strain evidence="18 24">NK65e</strain>
        <strain evidence="20 22">SP11 Antwerpcl1</strain>
        <strain evidence="19 23">SP11 RLL</strain>
    </source>
</reference>
<evidence type="ECO:0000313" key="20">
    <source>
        <dbReference type="EMBL" id="SCO59732.1"/>
    </source>
</evidence>
<dbReference type="Pfam" id="PF00493">
    <property type="entry name" value="MCM"/>
    <property type="match status" value="1"/>
</dbReference>
<dbReference type="Gene3D" id="2.40.50.140">
    <property type="entry name" value="Nucleic acid-binding proteins"/>
    <property type="match status" value="1"/>
</dbReference>
<dbReference type="EMBL" id="LT614632">
    <property type="protein sequence ID" value="SCN23446.1"/>
    <property type="molecule type" value="Genomic_DNA"/>
</dbReference>
<dbReference type="InterPro" id="IPR018525">
    <property type="entry name" value="MCM_CS"/>
</dbReference>
<organism evidence="16 21">
    <name type="scientific">Plasmodium berghei</name>
    <dbReference type="NCBI Taxonomy" id="5821"/>
    <lineage>
        <taxon>Eukaryota</taxon>
        <taxon>Sar</taxon>
        <taxon>Alveolata</taxon>
        <taxon>Apicomplexa</taxon>
        <taxon>Aconoidasida</taxon>
        <taxon>Haemosporida</taxon>
        <taxon>Plasmodiidae</taxon>
        <taxon>Plasmodium</taxon>
        <taxon>Plasmodium (Vinckeia)</taxon>
    </lineage>
</organism>
<dbReference type="EC" id="3.6.4.12" evidence="3"/>
<dbReference type="GO" id="GO:0005524">
    <property type="term" value="F:ATP binding"/>
    <property type="evidence" value="ECO:0007669"/>
    <property type="project" value="UniProtKB-KW"/>
</dbReference>
<keyword evidence="6 16" id="KW-0378">Hydrolase</keyword>
<evidence type="ECO:0000256" key="6">
    <source>
        <dbReference type="ARBA" id="ARBA00022801"/>
    </source>
</evidence>
<dbReference type="SMART" id="SM00350">
    <property type="entry name" value="MCM"/>
    <property type="match status" value="1"/>
</dbReference>
<keyword evidence="8 14" id="KW-0067">ATP-binding</keyword>
<dbReference type="PANTHER" id="PTHR11630">
    <property type="entry name" value="DNA REPLICATION LICENSING FACTOR MCM FAMILY MEMBER"/>
    <property type="match status" value="1"/>
</dbReference>
<evidence type="ECO:0000259" key="15">
    <source>
        <dbReference type="PROSITE" id="PS50051"/>
    </source>
</evidence>
<dbReference type="EMBL" id="LT608270">
    <property type="protein sequence ID" value="SCO59085.1"/>
    <property type="molecule type" value="Genomic_DNA"/>
</dbReference>
<evidence type="ECO:0000256" key="12">
    <source>
        <dbReference type="ARBA" id="ARBA00042306"/>
    </source>
</evidence>
<dbReference type="Proteomes" id="UP000220214">
    <property type="component" value="Chromosome 6"/>
</dbReference>
<dbReference type="InterPro" id="IPR012340">
    <property type="entry name" value="NA-bd_OB-fold"/>
</dbReference>
<dbReference type="EMBL" id="LT608254">
    <property type="protein sequence ID" value="SCO59732.1"/>
    <property type="molecule type" value="Genomic_DNA"/>
</dbReference>
<dbReference type="OrthoDB" id="422555at2759"/>
<gene>
    <name evidence="16" type="primary">MCM8</name>
    <name evidence="16" type="ORF">PBK173_000104400</name>
    <name evidence="18" type="ORF">PBNK65E_000100100</name>
    <name evidence="17" type="ORF">PBNK65NY_000099400</name>
    <name evidence="20" type="ORF">PBSP11A_000099500</name>
    <name evidence="19" type="ORF">PBSP11RLL_000099700</name>
</gene>
<dbReference type="Proteomes" id="UP000069549">
    <property type="component" value="Chromosome 6"/>
</dbReference>
<dbReference type="OMA" id="ESQCINI"/>
<dbReference type="InterPro" id="IPR033762">
    <property type="entry name" value="MCM_OB"/>
</dbReference>
<evidence type="ECO:0000256" key="11">
    <source>
        <dbReference type="ARBA" id="ARBA00023242"/>
    </source>
</evidence>
<evidence type="ECO:0000256" key="10">
    <source>
        <dbReference type="ARBA" id="ARBA00023204"/>
    </source>
</evidence>
<dbReference type="PROSITE" id="PS50051">
    <property type="entry name" value="MCM_2"/>
    <property type="match status" value="1"/>
</dbReference>
<dbReference type="FunFam" id="2.20.28.10:FF:000007">
    <property type="entry name" value="DNA helicase MCM8 isoform X1"/>
    <property type="match status" value="1"/>
</dbReference>
<evidence type="ECO:0000256" key="14">
    <source>
        <dbReference type="RuleBase" id="RU004070"/>
    </source>
</evidence>
<dbReference type="Proteomes" id="UP000219860">
    <property type="component" value="Chromosome 6"/>
</dbReference>
<feature type="domain" description="MCM C-terminal AAA(+) ATPase" evidence="15">
    <location>
        <begin position="561"/>
        <end position="768"/>
    </location>
</feature>
<dbReference type="GO" id="GO:0006260">
    <property type="term" value="P:DNA replication"/>
    <property type="evidence" value="ECO:0007669"/>
    <property type="project" value="InterPro"/>
</dbReference>
<dbReference type="EMBL" id="LT608142">
    <property type="protein sequence ID" value="SCM19701.1"/>
    <property type="molecule type" value="Genomic_DNA"/>
</dbReference>
<dbReference type="GO" id="GO:0000724">
    <property type="term" value="P:double-strand break repair via homologous recombination"/>
    <property type="evidence" value="ECO:0007669"/>
    <property type="project" value="UniProtKB-ARBA"/>
</dbReference>
<evidence type="ECO:0000313" key="18">
    <source>
        <dbReference type="EMBL" id="SCN23446.1"/>
    </source>
</evidence>
<evidence type="ECO:0000256" key="7">
    <source>
        <dbReference type="ARBA" id="ARBA00022806"/>
    </source>
</evidence>
<evidence type="ECO:0000256" key="13">
    <source>
        <dbReference type="ARBA" id="ARBA00047995"/>
    </source>
</evidence>
<evidence type="ECO:0000313" key="21">
    <source>
        <dbReference type="Proteomes" id="UP000069549"/>
    </source>
</evidence>
<evidence type="ECO:0000313" key="23">
    <source>
        <dbReference type="Proteomes" id="UP000219974"/>
    </source>
</evidence>
<dbReference type="GO" id="GO:0017116">
    <property type="term" value="F:single-stranded DNA helicase activity"/>
    <property type="evidence" value="ECO:0007669"/>
    <property type="project" value="TreeGrafter"/>
</dbReference>
<comment type="similarity">
    <text evidence="2 14">Belongs to the MCM family.</text>
</comment>
<evidence type="ECO:0000313" key="24">
    <source>
        <dbReference type="Proteomes" id="UP000220214"/>
    </source>
</evidence>
<dbReference type="Proteomes" id="UP000219974">
    <property type="component" value="Chromosome 6"/>
</dbReference>